<dbReference type="Pfam" id="PF18348">
    <property type="entry name" value="SH3_16"/>
    <property type="match status" value="1"/>
</dbReference>
<comment type="caution">
    <text evidence="6">The sequence shown here is derived from an EMBL/GenBank/DDBJ whole genome shotgun (WGS) entry which is preliminary data.</text>
</comment>
<dbReference type="InterPro" id="IPR041382">
    <property type="entry name" value="SH3_16"/>
</dbReference>
<protein>
    <submittedName>
        <fullName evidence="6">C40 family peptidase</fullName>
    </submittedName>
</protein>
<dbReference type="InterPro" id="IPR000064">
    <property type="entry name" value="NLP_P60_dom"/>
</dbReference>
<dbReference type="GO" id="GO:0006508">
    <property type="term" value="P:proteolysis"/>
    <property type="evidence" value="ECO:0007669"/>
    <property type="project" value="UniProtKB-KW"/>
</dbReference>
<dbReference type="Gene3D" id="2.30.30.40">
    <property type="entry name" value="SH3 Domains"/>
    <property type="match status" value="2"/>
</dbReference>
<keyword evidence="4" id="KW-0788">Thiol protease</keyword>
<feature type="domain" description="NlpC/P60" evidence="5">
    <location>
        <begin position="182"/>
        <end position="306"/>
    </location>
</feature>
<evidence type="ECO:0000256" key="3">
    <source>
        <dbReference type="ARBA" id="ARBA00022801"/>
    </source>
</evidence>
<evidence type="ECO:0000256" key="4">
    <source>
        <dbReference type="ARBA" id="ARBA00022807"/>
    </source>
</evidence>
<keyword evidence="3" id="KW-0378">Hydrolase</keyword>
<dbReference type="Pfam" id="PF00877">
    <property type="entry name" value="NLPC_P60"/>
    <property type="match status" value="1"/>
</dbReference>
<evidence type="ECO:0000313" key="7">
    <source>
        <dbReference type="Proteomes" id="UP001057753"/>
    </source>
</evidence>
<dbReference type="PANTHER" id="PTHR47053">
    <property type="entry name" value="MUREIN DD-ENDOPEPTIDASE MEPH-RELATED"/>
    <property type="match status" value="1"/>
</dbReference>
<dbReference type="AlphaFoldDB" id="A0A9Q4B398"/>
<reference evidence="6" key="1">
    <citation type="submission" date="2020-06" db="EMBL/GenBank/DDBJ databases">
        <title>Insight into the genomes of haloalkaliphilic bacilli from Kenyan soda lakes.</title>
        <authorList>
            <person name="Mwirichia R."/>
            <person name="Villamizar G.C."/>
            <person name="Poehlein A."/>
            <person name="Mugweru J."/>
            <person name="Kipnyargis A."/>
            <person name="Kiplimo D."/>
            <person name="Orwa P."/>
            <person name="Daniel R."/>
        </authorList>
    </citation>
    <scope>NUCLEOTIDE SEQUENCE</scope>
    <source>
        <strain evidence="6">B1096_S55</strain>
    </source>
</reference>
<accession>A0A9Q4B398</accession>
<name>A0A9Q4B398_SALAG</name>
<dbReference type="PANTHER" id="PTHR47053:SF3">
    <property type="entry name" value="GAMMA-D-GLUTAMYL-L-LYSINE DIPEPTIDYL-PEPTIDASE"/>
    <property type="match status" value="1"/>
</dbReference>
<comment type="similarity">
    <text evidence="1">Belongs to the peptidase C40 family.</text>
</comment>
<keyword evidence="2" id="KW-0645">Protease</keyword>
<dbReference type="Proteomes" id="UP001057753">
    <property type="component" value="Unassembled WGS sequence"/>
</dbReference>
<dbReference type="InterPro" id="IPR038765">
    <property type="entry name" value="Papain-like_cys_pep_sf"/>
</dbReference>
<evidence type="ECO:0000259" key="5">
    <source>
        <dbReference type="PROSITE" id="PS51935"/>
    </source>
</evidence>
<gene>
    <name evidence="6" type="ORF">HXA33_12370</name>
</gene>
<dbReference type="InterPro" id="IPR051202">
    <property type="entry name" value="Peptidase_C40"/>
</dbReference>
<dbReference type="Gene3D" id="3.90.1720.10">
    <property type="entry name" value="endopeptidase domain like (from Nostoc punctiforme)"/>
    <property type="match status" value="1"/>
</dbReference>
<dbReference type="RefSeq" id="WP_257821741.1">
    <property type="nucleotide sequence ID" value="NZ_JABXYM010000001.1"/>
</dbReference>
<evidence type="ECO:0000313" key="6">
    <source>
        <dbReference type="EMBL" id="MCR6097340.1"/>
    </source>
</evidence>
<evidence type="ECO:0000256" key="2">
    <source>
        <dbReference type="ARBA" id="ARBA00022670"/>
    </source>
</evidence>
<evidence type="ECO:0000256" key="1">
    <source>
        <dbReference type="ARBA" id="ARBA00007074"/>
    </source>
</evidence>
<organism evidence="6 7">
    <name type="scientific">Salipaludibacillus agaradhaerens</name>
    <name type="common">Bacillus agaradhaerens</name>
    <dbReference type="NCBI Taxonomy" id="76935"/>
    <lineage>
        <taxon>Bacteria</taxon>
        <taxon>Bacillati</taxon>
        <taxon>Bacillota</taxon>
        <taxon>Bacilli</taxon>
        <taxon>Bacillales</taxon>
        <taxon>Bacillaceae</taxon>
    </lineage>
</organism>
<dbReference type="Pfam" id="PF23795">
    <property type="entry name" value="SH3_YKFC_2nd"/>
    <property type="match status" value="1"/>
</dbReference>
<keyword evidence="7" id="KW-1185">Reference proteome</keyword>
<sequence>MEEQYRVGVSVATLWTSPQTPRACDQNVLTSPVDIRGWLKELSQTERRQLSDDDLIQTQVLYGEKVVVLDKQTDWLKVAVTEQPSSKHEAGYPGWLPASHVIAESQLKAYHRDRKFAVINQPTAFVYTDDGERTLEVSYQTTFPLIDSPDKEKELRVLTPHGLRVINKQDAVIYSDLASIPQPHGTDLVKSGEMFLDLPYLWGGISGFGFDCSGFTYTLHKAWGIVIPRDASEQALQGVSIAQTDCQPGDLIFFAKDKGRGPVYHVGIYYGEGHMLHAPSSGKSIEIVAIEETVHRDNFYTIKRFYSDTKCGESE</sequence>
<dbReference type="InterPro" id="IPR057812">
    <property type="entry name" value="SH3_YKFC_2nd"/>
</dbReference>
<dbReference type="EMBL" id="JABXYM010000001">
    <property type="protein sequence ID" value="MCR6097340.1"/>
    <property type="molecule type" value="Genomic_DNA"/>
</dbReference>
<dbReference type="GO" id="GO:0008234">
    <property type="term" value="F:cysteine-type peptidase activity"/>
    <property type="evidence" value="ECO:0007669"/>
    <property type="project" value="UniProtKB-KW"/>
</dbReference>
<proteinExistence type="inferred from homology"/>
<dbReference type="PROSITE" id="PS51935">
    <property type="entry name" value="NLPC_P60"/>
    <property type="match status" value="1"/>
</dbReference>
<dbReference type="SUPFAM" id="SSF54001">
    <property type="entry name" value="Cysteine proteinases"/>
    <property type="match status" value="1"/>
</dbReference>